<evidence type="ECO:0000259" key="1">
    <source>
        <dbReference type="SMART" id="SM00829"/>
    </source>
</evidence>
<dbReference type="EMBL" id="KN822004">
    <property type="protein sequence ID" value="KIM70429.1"/>
    <property type="molecule type" value="Genomic_DNA"/>
</dbReference>
<dbReference type="PANTHER" id="PTHR45033:SF3">
    <property type="entry name" value="DEHYDROGENASE, PUTATIVE (AFU_ORTHOLOGUE AFUA_2G13270)-RELATED"/>
    <property type="match status" value="1"/>
</dbReference>
<reference evidence="2 3" key="1">
    <citation type="submission" date="2014-04" db="EMBL/GenBank/DDBJ databases">
        <authorList>
            <consortium name="DOE Joint Genome Institute"/>
            <person name="Kuo A."/>
            <person name="Kohler A."/>
            <person name="Nagy L.G."/>
            <person name="Floudas D."/>
            <person name="Copeland A."/>
            <person name="Barry K.W."/>
            <person name="Cichocki N."/>
            <person name="Veneault-Fourrey C."/>
            <person name="LaButti K."/>
            <person name="Lindquist E.A."/>
            <person name="Lipzen A."/>
            <person name="Lundell T."/>
            <person name="Morin E."/>
            <person name="Murat C."/>
            <person name="Sun H."/>
            <person name="Tunlid A."/>
            <person name="Henrissat B."/>
            <person name="Grigoriev I.V."/>
            <person name="Hibbett D.S."/>
            <person name="Martin F."/>
            <person name="Nordberg H.P."/>
            <person name="Cantor M.N."/>
            <person name="Hua S.X."/>
        </authorList>
    </citation>
    <scope>NUCLEOTIDE SEQUENCE [LARGE SCALE GENOMIC DNA]</scope>
    <source>
        <strain evidence="2 3">Foug A</strain>
    </source>
</reference>
<accession>A0A0C3EQK1</accession>
<organism evidence="2 3">
    <name type="scientific">Scleroderma citrinum Foug A</name>
    <dbReference type="NCBI Taxonomy" id="1036808"/>
    <lineage>
        <taxon>Eukaryota</taxon>
        <taxon>Fungi</taxon>
        <taxon>Dikarya</taxon>
        <taxon>Basidiomycota</taxon>
        <taxon>Agaricomycotina</taxon>
        <taxon>Agaricomycetes</taxon>
        <taxon>Agaricomycetidae</taxon>
        <taxon>Boletales</taxon>
        <taxon>Sclerodermatineae</taxon>
        <taxon>Sclerodermataceae</taxon>
        <taxon>Scleroderma</taxon>
    </lineage>
</organism>
<dbReference type="Proteomes" id="UP000053989">
    <property type="component" value="Unassembled WGS sequence"/>
</dbReference>
<dbReference type="InterPro" id="IPR011032">
    <property type="entry name" value="GroES-like_sf"/>
</dbReference>
<dbReference type="Pfam" id="PF00107">
    <property type="entry name" value="ADH_zinc_N"/>
    <property type="match status" value="1"/>
</dbReference>
<dbReference type="SMART" id="SM00829">
    <property type="entry name" value="PKS_ER"/>
    <property type="match status" value="1"/>
</dbReference>
<dbReference type="STRING" id="1036808.A0A0C3EQK1"/>
<reference evidence="3" key="2">
    <citation type="submission" date="2015-01" db="EMBL/GenBank/DDBJ databases">
        <title>Evolutionary Origins and Diversification of the Mycorrhizal Mutualists.</title>
        <authorList>
            <consortium name="DOE Joint Genome Institute"/>
            <consortium name="Mycorrhizal Genomics Consortium"/>
            <person name="Kohler A."/>
            <person name="Kuo A."/>
            <person name="Nagy L.G."/>
            <person name="Floudas D."/>
            <person name="Copeland A."/>
            <person name="Barry K.W."/>
            <person name="Cichocki N."/>
            <person name="Veneault-Fourrey C."/>
            <person name="LaButti K."/>
            <person name="Lindquist E.A."/>
            <person name="Lipzen A."/>
            <person name="Lundell T."/>
            <person name="Morin E."/>
            <person name="Murat C."/>
            <person name="Riley R."/>
            <person name="Ohm R."/>
            <person name="Sun H."/>
            <person name="Tunlid A."/>
            <person name="Henrissat B."/>
            <person name="Grigoriev I.V."/>
            <person name="Hibbett D.S."/>
            <person name="Martin F."/>
        </authorList>
    </citation>
    <scope>NUCLEOTIDE SEQUENCE [LARGE SCALE GENOMIC DNA]</scope>
    <source>
        <strain evidence="3">Foug A</strain>
    </source>
</reference>
<dbReference type="AlphaFoldDB" id="A0A0C3EQK1"/>
<dbReference type="PANTHER" id="PTHR45033">
    <property type="match status" value="1"/>
</dbReference>
<dbReference type="InterPro" id="IPR020843">
    <property type="entry name" value="ER"/>
</dbReference>
<sequence length="368" mass="39346">MTPSGLPETTRALVLRKSLVEKNPTYHDAVVEVQAIPTLKEGEILVKMAAVGFNRRDLWIRLGQYPGISFGATLGADGAGTVIASADKEDPLLNKRVFLAPMRGWESSRDAPELMSAFGILGGTTCVPGTFADYVVVERDQVIQSPDHLDDVHMAAWPLGGLTAWRAAVVHAQVTKGQGILITGTGGGVAILALQICVAKGANVYVTSSSEDKIQKAMKLGAKGGVIYKTSNWPRQLAKLIEKDGGSGTPIQLDAVIDSAGGDIMVQVNKILKPGGRVVVYGMTANSQITFTMREVLKHHRLIGTSMGSRQDLIDATKFIAEHQIVPVVSHVLENLASSEEGFELLKSGEQFGRIVIRMEGLQAKASL</sequence>
<dbReference type="Gene3D" id="3.40.50.720">
    <property type="entry name" value="NAD(P)-binding Rossmann-like Domain"/>
    <property type="match status" value="1"/>
</dbReference>
<protein>
    <recommendedName>
        <fullName evidence="1">Enoyl reductase (ER) domain-containing protein</fullName>
    </recommendedName>
</protein>
<dbReference type="SUPFAM" id="SSF51735">
    <property type="entry name" value="NAD(P)-binding Rossmann-fold domains"/>
    <property type="match status" value="1"/>
</dbReference>
<dbReference type="GO" id="GO:0016491">
    <property type="term" value="F:oxidoreductase activity"/>
    <property type="evidence" value="ECO:0007669"/>
    <property type="project" value="InterPro"/>
</dbReference>
<dbReference type="InterPro" id="IPR052711">
    <property type="entry name" value="Zinc_ADH-like"/>
</dbReference>
<dbReference type="InterPro" id="IPR036291">
    <property type="entry name" value="NAD(P)-bd_dom_sf"/>
</dbReference>
<dbReference type="HOGENOM" id="CLU_026673_3_4_1"/>
<dbReference type="InParanoid" id="A0A0C3EQK1"/>
<dbReference type="Pfam" id="PF08240">
    <property type="entry name" value="ADH_N"/>
    <property type="match status" value="1"/>
</dbReference>
<evidence type="ECO:0000313" key="3">
    <source>
        <dbReference type="Proteomes" id="UP000053989"/>
    </source>
</evidence>
<proteinExistence type="predicted"/>
<name>A0A0C3EQK1_9AGAM</name>
<evidence type="ECO:0000313" key="2">
    <source>
        <dbReference type="EMBL" id="KIM70429.1"/>
    </source>
</evidence>
<dbReference type="OrthoDB" id="1706066at2759"/>
<dbReference type="Gene3D" id="3.90.180.10">
    <property type="entry name" value="Medium-chain alcohol dehydrogenases, catalytic domain"/>
    <property type="match status" value="1"/>
</dbReference>
<keyword evidence="3" id="KW-1185">Reference proteome</keyword>
<feature type="domain" description="Enoyl reductase (ER)" evidence="1">
    <location>
        <begin position="24"/>
        <end position="357"/>
    </location>
</feature>
<dbReference type="SUPFAM" id="SSF50129">
    <property type="entry name" value="GroES-like"/>
    <property type="match status" value="1"/>
</dbReference>
<gene>
    <name evidence="2" type="ORF">SCLCIDRAFT_149003</name>
</gene>
<dbReference type="InterPro" id="IPR013149">
    <property type="entry name" value="ADH-like_C"/>
</dbReference>
<dbReference type="InterPro" id="IPR013154">
    <property type="entry name" value="ADH-like_N"/>
</dbReference>